<comment type="caution">
    <text evidence="11">The sequence shown here is derived from an EMBL/GenBank/DDBJ whole genome shotgun (WGS) entry which is preliminary data.</text>
</comment>
<dbReference type="Gene3D" id="3.40.50.200">
    <property type="entry name" value="Peptidase S8/S53 domain"/>
    <property type="match status" value="1"/>
</dbReference>
<evidence type="ECO:0000256" key="9">
    <source>
        <dbReference type="SAM" id="SignalP"/>
    </source>
</evidence>
<dbReference type="InterPro" id="IPR036852">
    <property type="entry name" value="Peptidase_S8/S53_dom_sf"/>
</dbReference>
<dbReference type="PANTHER" id="PTHR43806:SF11">
    <property type="entry name" value="CEREVISIN-RELATED"/>
    <property type="match status" value="1"/>
</dbReference>
<comment type="catalytic activity">
    <reaction evidence="5">
        <text>Hydrolysis of proteins with broad specificity for peptide bonds, and a preference for a large uncharged residue in P1. Hydrolyzes peptide amides.</text>
        <dbReference type="EC" id="3.4.21.62"/>
    </reaction>
</comment>
<dbReference type="InterPro" id="IPR015500">
    <property type="entry name" value="Peptidase_S8_subtilisin-rel"/>
</dbReference>
<dbReference type="AlphaFoldDB" id="A0A836C9E9"/>
<comment type="similarity">
    <text evidence="1 7">Belongs to the peptidase S8 family.</text>
</comment>
<protein>
    <recommendedName>
        <fullName evidence="6">subtilisin</fullName>
        <ecNumber evidence="6">3.4.21.62</ecNumber>
    </recommendedName>
</protein>
<evidence type="ECO:0000256" key="5">
    <source>
        <dbReference type="ARBA" id="ARBA00023529"/>
    </source>
</evidence>
<feature type="active site" description="Charge relay system" evidence="7">
    <location>
        <position position="195"/>
    </location>
</feature>
<dbReference type="InterPro" id="IPR023827">
    <property type="entry name" value="Peptidase_S8_Asp-AS"/>
</dbReference>
<dbReference type="OrthoDB" id="10256524at2759"/>
<organism evidence="11 12">
    <name type="scientific">Tribonema minus</name>
    <dbReference type="NCBI Taxonomy" id="303371"/>
    <lineage>
        <taxon>Eukaryota</taxon>
        <taxon>Sar</taxon>
        <taxon>Stramenopiles</taxon>
        <taxon>Ochrophyta</taxon>
        <taxon>PX clade</taxon>
        <taxon>Xanthophyceae</taxon>
        <taxon>Tribonematales</taxon>
        <taxon>Tribonemataceae</taxon>
        <taxon>Tribonema</taxon>
    </lineage>
</organism>
<keyword evidence="4 7" id="KW-0720">Serine protease</keyword>
<proteinExistence type="inferred from homology"/>
<feature type="compositionally biased region" description="Basic and acidic residues" evidence="8">
    <location>
        <begin position="138"/>
        <end position="149"/>
    </location>
</feature>
<feature type="chain" id="PRO_5032534515" description="subtilisin" evidence="9">
    <location>
        <begin position="26"/>
        <end position="584"/>
    </location>
</feature>
<keyword evidence="3 7" id="KW-0378">Hydrolase</keyword>
<feature type="domain" description="Peptidase S8/S53" evidence="10">
    <location>
        <begin position="186"/>
        <end position="572"/>
    </location>
</feature>
<feature type="region of interest" description="Disordered" evidence="8">
    <location>
        <begin position="128"/>
        <end position="149"/>
    </location>
</feature>
<evidence type="ECO:0000256" key="3">
    <source>
        <dbReference type="ARBA" id="ARBA00022801"/>
    </source>
</evidence>
<dbReference type="InterPro" id="IPR050131">
    <property type="entry name" value="Peptidase_S8_subtilisin-like"/>
</dbReference>
<evidence type="ECO:0000256" key="2">
    <source>
        <dbReference type="ARBA" id="ARBA00022670"/>
    </source>
</evidence>
<dbReference type="PRINTS" id="PR00723">
    <property type="entry name" value="SUBTILISIN"/>
</dbReference>
<dbReference type="PROSITE" id="PS00136">
    <property type="entry name" value="SUBTILASE_ASP"/>
    <property type="match status" value="1"/>
</dbReference>
<evidence type="ECO:0000313" key="11">
    <source>
        <dbReference type="EMBL" id="KAG5176738.1"/>
    </source>
</evidence>
<accession>A0A836C9E9</accession>
<keyword evidence="2 7" id="KW-0645">Protease</keyword>
<evidence type="ECO:0000256" key="6">
    <source>
        <dbReference type="ARBA" id="ARBA00023619"/>
    </source>
</evidence>
<dbReference type="PROSITE" id="PS51892">
    <property type="entry name" value="SUBTILASE"/>
    <property type="match status" value="1"/>
</dbReference>
<evidence type="ECO:0000256" key="7">
    <source>
        <dbReference type="PROSITE-ProRule" id="PRU01240"/>
    </source>
</evidence>
<dbReference type="InterPro" id="IPR000209">
    <property type="entry name" value="Peptidase_S8/S53_dom"/>
</dbReference>
<feature type="signal peptide" evidence="9">
    <location>
        <begin position="1"/>
        <end position="25"/>
    </location>
</feature>
<sequence>MRKRVAAAALALVVVALFSAPGAAALDSSTEQEWIAVLEMDTHDRHLSAAALNTHTALMTANIATGAAVIRSVPEIGMVVLVGSPESASSVQQMQGVESVIPSLTRRFLPEDPAGIRASRELHGMPVYDDAQTDEPDTQEHEQSAGDDANRELAAKKKLKEPNYRPLQWSRTAIKATRAAKAGIKGKGARVAVLDTGFYLDHPALKHYNKKLSKSMVKGEKLQFSAKAANDRFFLDASHGTHTASILGGADLKGVGTVGVAPEADLVLIKVLYDSGRGSDRELIEVRHQLVATVVDYAQVTSDVEATARRSADSSCAFAAQTYEIEAAMLGILYAIDVGVDVMSMSLSFVADRRGAKDDPNTPQDDSYSASYIKQLIKLYTRVFKIAYNNDVTVVVSIDNDGHNYTKQTKLYSFHAALPHTIGVTATGPVYFAKNQKTSLDKPSGYSSFGGRDVIDFAAPGGTETALHKKPKERCKYKLGKRTLEMPCAYYDWVIGAIGSADATFAKREYGFATRYGWFPGNSMATPHVAGVAALITGKKGKRVPPDQMFKYLKQCSDDIGAKGKDQRFGYGRINAGKVVDLKV</sequence>
<gene>
    <name evidence="11" type="ORF">JKP88DRAFT_334814</name>
</gene>
<reference evidence="11" key="1">
    <citation type="submission" date="2021-02" db="EMBL/GenBank/DDBJ databases">
        <title>First Annotated Genome of the Yellow-green Alga Tribonema minus.</title>
        <authorList>
            <person name="Mahan K.M."/>
        </authorList>
    </citation>
    <scope>NUCLEOTIDE SEQUENCE</scope>
    <source>
        <strain evidence="11">UTEX B ZZ1240</strain>
    </source>
</reference>
<name>A0A836C9E9_9STRA</name>
<evidence type="ECO:0000256" key="4">
    <source>
        <dbReference type="ARBA" id="ARBA00022825"/>
    </source>
</evidence>
<feature type="active site" description="Charge relay system" evidence="7">
    <location>
        <position position="239"/>
    </location>
</feature>
<evidence type="ECO:0000256" key="1">
    <source>
        <dbReference type="ARBA" id="ARBA00011073"/>
    </source>
</evidence>
<dbReference type="GO" id="GO:0004252">
    <property type="term" value="F:serine-type endopeptidase activity"/>
    <property type="evidence" value="ECO:0007669"/>
    <property type="project" value="UniProtKB-UniRule"/>
</dbReference>
<dbReference type="PANTHER" id="PTHR43806">
    <property type="entry name" value="PEPTIDASE S8"/>
    <property type="match status" value="1"/>
</dbReference>
<evidence type="ECO:0000259" key="10">
    <source>
        <dbReference type="Pfam" id="PF00082"/>
    </source>
</evidence>
<feature type="active site" description="Charge relay system" evidence="7">
    <location>
        <position position="523"/>
    </location>
</feature>
<dbReference type="Proteomes" id="UP000664859">
    <property type="component" value="Unassembled WGS sequence"/>
</dbReference>
<evidence type="ECO:0000313" key="12">
    <source>
        <dbReference type="Proteomes" id="UP000664859"/>
    </source>
</evidence>
<dbReference type="GO" id="GO:0006508">
    <property type="term" value="P:proteolysis"/>
    <property type="evidence" value="ECO:0007669"/>
    <property type="project" value="UniProtKB-KW"/>
</dbReference>
<evidence type="ECO:0000256" key="8">
    <source>
        <dbReference type="SAM" id="MobiDB-lite"/>
    </source>
</evidence>
<keyword evidence="9" id="KW-0732">Signal</keyword>
<dbReference type="Pfam" id="PF00082">
    <property type="entry name" value="Peptidase_S8"/>
    <property type="match status" value="1"/>
</dbReference>
<dbReference type="SUPFAM" id="SSF52743">
    <property type="entry name" value="Subtilisin-like"/>
    <property type="match status" value="1"/>
</dbReference>
<dbReference type="EC" id="3.4.21.62" evidence="6"/>
<dbReference type="EMBL" id="JAFCMP010000534">
    <property type="protein sequence ID" value="KAG5176738.1"/>
    <property type="molecule type" value="Genomic_DNA"/>
</dbReference>
<keyword evidence="12" id="KW-1185">Reference proteome</keyword>